<dbReference type="PRINTS" id="PR00500">
    <property type="entry name" value="POLYCYSTIN1"/>
</dbReference>
<dbReference type="InterPro" id="IPR013783">
    <property type="entry name" value="Ig-like_fold"/>
</dbReference>
<dbReference type="SMART" id="SM00321">
    <property type="entry name" value="WSC"/>
    <property type="match status" value="1"/>
</dbReference>
<feature type="transmembrane region" description="Helical" evidence="13">
    <location>
        <begin position="4014"/>
        <end position="4033"/>
    </location>
</feature>
<dbReference type="InterPro" id="IPR022041">
    <property type="entry name" value="Methyltransf_FA"/>
</dbReference>
<dbReference type="Pfam" id="PF01477">
    <property type="entry name" value="PLAT"/>
    <property type="match status" value="1"/>
</dbReference>
<dbReference type="PROSITE" id="PS50093">
    <property type="entry name" value="PKD"/>
    <property type="match status" value="6"/>
</dbReference>
<keyword evidence="8" id="KW-0969">Cilium</keyword>
<feature type="transmembrane region" description="Helical" evidence="13">
    <location>
        <begin position="3045"/>
        <end position="3064"/>
    </location>
</feature>
<feature type="compositionally biased region" description="Low complexity" evidence="12">
    <location>
        <begin position="2699"/>
        <end position="2717"/>
    </location>
</feature>
<dbReference type="InterPro" id="IPR013122">
    <property type="entry name" value="PKD1_2_channel"/>
</dbReference>
<dbReference type="InterPro" id="IPR000203">
    <property type="entry name" value="GPS"/>
</dbReference>
<evidence type="ECO:0008006" key="21">
    <source>
        <dbReference type="Google" id="ProtNLM"/>
    </source>
</evidence>
<feature type="non-terminal residue" evidence="19">
    <location>
        <position position="1"/>
    </location>
</feature>
<dbReference type="InterPro" id="IPR001024">
    <property type="entry name" value="PLAT/LH2_dom"/>
</dbReference>
<dbReference type="InterPro" id="IPR002859">
    <property type="entry name" value="PKD/REJ-like"/>
</dbReference>
<dbReference type="SUPFAM" id="SSF49785">
    <property type="entry name" value="Galactose-binding domain-like"/>
    <property type="match status" value="2"/>
</dbReference>
<evidence type="ECO:0000256" key="13">
    <source>
        <dbReference type="SAM" id="Phobius"/>
    </source>
</evidence>
<comment type="similarity">
    <text evidence="3">Belongs to the polycystin family.</text>
</comment>
<evidence type="ECO:0000259" key="15">
    <source>
        <dbReference type="PROSITE" id="PS50093"/>
    </source>
</evidence>
<evidence type="ECO:0000256" key="7">
    <source>
        <dbReference type="ARBA" id="ARBA00022989"/>
    </source>
</evidence>
<reference evidence="19 20" key="1">
    <citation type="submission" date="2022-05" db="EMBL/GenBank/DDBJ databases">
        <authorList>
            <consortium name="Genoscope - CEA"/>
            <person name="William W."/>
        </authorList>
    </citation>
    <scope>NUCLEOTIDE SEQUENCE [LARGE SCALE GENOMIC DNA]</scope>
</reference>
<dbReference type="Pfam" id="PF02010">
    <property type="entry name" value="REJ"/>
    <property type="match status" value="1"/>
</dbReference>
<dbReference type="InterPro" id="IPR046791">
    <property type="entry name" value="Polycystin_dom"/>
</dbReference>
<dbReference type="PROSITE" id="PS50022">
    <property type="entry name" value="FA58C_3"/>
    <property type="match status" value="1"/>
</dbReference>
<dbReference type="InterPro" id="IPR013320">
    <property type="entry name" value="ConA-like_dom_sf"/>
</dbReference>
<dbReference type="InterPro" id="IPR000421">
    <property type="entry name" value="FA58C"/>
</dbReference>
<evidence type="ECO:0000256" key="6">
    <source>
        <dbReference type="ARBA" id="ARBA00022729"/>
    </source>
</evidence>
<evidence type="ECO:0000256" key="1">
    <source>
        <dbReference type="ARBA" id="ARBA00004138"/>
    </source>
</evidence>
<dbReference type="InterPro" id="IPR008979">
    <property type="entry name" value="Galactose-bd-like_sf"/>
</dbReference>
<keyword evidence="9 13" id="KW-0472">Membrane</keyword>
<keyword evidence="5 13" id="KW-0812">Transmembrane</keyword>
<feature type="compositionally biased region" description="Basic and acidic residues" evidence="12">
    <location>
        <begin position="3468"/>
        <end position="3481"/>
    </location>
</feature>
<evidence type="ECO:0000256" key="10">
    <source>
        <dbReference type="ARBA" id="ARBA00023273"/>
    </source>
</evidence>
<dbReference type="Pfam" id="PF20519">
    <property type="entry name" value="Polycystin_dom"/>
    <property type="match status" value="1"/>
</dbReference>
<dbReference type="InterPro" id="IPR002889">
    <property type="entry name" value="WSC_carb-bd"/>
</dbReference>
<feature type="region of interest" description="Disordered" evidence="12">
    <location>
        <begin position="2699"/>
        <end position="2721"/>
    </location>
</feature>
<dbReference type="PANTHER" id="PTHR10877:SF150">
    <property type="entry name" value="REJ DOMAIN-CONTAINING PROTEIN"/>
    <property type="match status" value="1"/>
</dbReference>
<dbReference type="SMART" id="SM00308">
    <property type="entry name" value="LH2"/>
    <property type="match status" value="1"/>
</dbReference>
<dbReference type="InterPro" id="IPR036392">
    <property type="entry name" value="PLAT/LH2_dom_sf"/>
</dbReference>
<dbReference type="InterPro" id="IPR022409">
    <property type="entry name" value="PKD/Chitinase_dom"/>
</dbReference>
<evidence type="ECO:0000313" key="19">
    <source>
        <dbReference type="EMBL" id="CAH3157254.1"/>
    </source>
</evidence>
<evidence type="ECO:0000256" key="8">
    <source>
        <dbReference type="ARBA" id="ARBA00023069"/>
    </source>
</evidence>
<feature type="compositionally biased region" description="Low complexity" evidence="12">
    <location>
        <begin position="2589"/>
        <end position="2606"/>
    </location>
</feature>
<keyword evidence="4" id="KW-1003">Cell membrane</keyword>
<dbReference type="PANTHER" id="PTHR10877">
    <property type="entry name" value="POLYCYSTIN FAMILY MEMBER"/>
    <property type="match status" value="1"/>
</dbReference>
<dbReference type="Pfam" id="PF00754">
    <property type="entry name" value="F5_F8_type_C"/>
    <property type="match status" value="1"/>
</dbReference>
<evidence type="ECO:0000256" key="4">
    <source>
        <dbReference type="ARBA" id="ARBA00022475"/>
    </source>
</evidence>
<dbReference type="Gene3D" id="2.60.120.260">
    <property type="entry name" value="Galactose-binding domain-like"/>
    <property type="match status" value="1"/>
</dbReference>
<dbReference type="CDD" id="cd00146">
    <property type="entry name" value="PKD"/>
    <property type="match status" value="4"/>
</dbReference>
<dbReference type="PROSITE" id="PS51212">
    <property type="entry name" value="WSC"/>
    <property type="match status" value="1"/>
</dbReference>
<name>A0ABN8Q4Q2_9CNID</name>
<evidence type="ECO:0000256" key="3">
    <source>
        <dbReference type="ARBA" id="ARBA00007200"/>
    </source>
</evidence>
<feature type="compositionally biased region" description="Low complexity" evidence="12">
    <location>
        <begin position="2911"/>
        <end position="2928"/>
    </location>
</feature>
<sequence length="4261" mass="472926">DHLRCAYINVALASFGGQCVGASSNYNFCSRVIDGNAEDGSDSHEWWHGNGGVGLWVQINFTRKFVINTIRVKQRPYAGAQNKGLKLTFMEGSDEYVELTQNQGVDHLADAVWDERSFADVLTDSVKVEVESVYTTLNNGFKEIQFYHNNCITDQLSGFVVLPAAKTTELHPLSGKSISVLIQAKQSVSVILHEKPQATSAGYRFKIFYNSGVSGIYRSTGGGSETLQHSQSTPNALVANQSRPFWIDFRSSNLVLGSGGDVLLQWNDQSPFSLSYVSFTADDTQSTTITMFNRQKETQCYKDADHLMPLDRYVGGTFYDLIGSKHGKGEKGAIYGGIGYKGLTTGVAEIKTTSDQTIDFGYFGNCISDFALCPYGITIGFWFWAKSGADSDILYSAENNADRGLAIFYVTSTSKLTANIYSTTKYGSISLVITPEKWYHIFIAWRENPSTNPWMVVNGADAFWGTVLATDRTVETHHNLLIGRRPTGGSSHFKMSLLVIYSKIALGYTEMRKRFHCVGMLPSYSDCPFIEVNDRISTGWAGITEGDCVATGFCYLDSTCFHRDGQSNYSKLGVGWGSSALMTASSYTPGFIGDKGRLTWRLASDTSWSIEAWKPQSTTGDQWVEVDVNQVKTITKVATQGRSSSYVMTYTVSHSKSALWEAYLENNAVKLFTGNTDASSVVQKTFTNPFVARKVRLHIKSWNHEPVLRMELYGKTTPENYVGCYLSGPFKACGDYGKNSLTPEICTTCCGKAGYAYSAVKRGDQCLCSDSVDAVNKVGEPQCDVPCTGNPIIQCGGRSAYSVYNASGKYDYELGLTMPTNVSVSERFNATFSSYTGASYTLDFGEGILVTTEKSVESYLYHSEGKHVVYGQALLGDYGEPHLRTTSLAVNVYSFVNLLELNCPSIVEANEEFGCPISVYEGTDMQLDAQFTKGSAISSPLDDARTYTVGEVFQSALGSGGVQYTNVTVLLPSYRFEDDCKLIGWRICTETSGYVSLQIYRKVCGTGPLNLYCNINSICTEAPPCGNTSATNCNNDEVFSFGSCTCNDENVSPNTIPTATLNEKYELVSEHLIFVSKGGCHIFSFDDIKNSTDVKEGDIIGFTYQGGGHTEIIARKSEDSKKYNSTAFYFNDANLHLGSVLITTQSTPSSISQLQFAVEAVCRSPAKMLLLHTYDIGHYYEQATVSGPLNSVTKTAHITATESVANVTMTTPEAVATNDSFIVTVHPHPGYNITYVVNYGSGYNETSFTELADQDQLLNYEYRLSGTYSVSLHASNILSFSIRTCTVVVQDRVLGLAFYSPVLPVALGNITFIQWLVRQGDGINITVDFGDGTSYQNGSFDVGYLFAAINNHTYAATGEYAITINVSNCVSNASIESLAIVELPVTGLTCTVHHAHRDIEVNETVTVEVTITQGTNPEIFIDFGDGSATTTRDLTAQHSYSPFDFYNVSCSVYNNISMLNASKEIQVHKPVDPLIGFNVTCSHTNLTDLTPCMLNISIGTDFTCTWDWGDGTTNETVFEQLGNFTYHNYSSVGHFHVQLNCSNRLNKTTAETIAIVEEPIIGFEVVDPIAKPFAERFSVYWNTITGTDAIFNATFTHIIDGTSFDLEVNTTIGTTHGTAVVFEYMMPDIGIYELMVTAINYVTQRQTIYLTVMVDVPIDTPLLTRFSQFVEVNKTANFSCQMAAGSNVSIWWDFGDGSDVINHHYQGNFSIDGVTIQHVYMYEGIYRVTLFGNNSVSNFTRFILSYIQNPHYLTLTTNSPQNIPPGTITFTIAVVPGQVHPTNSSYTVNYGDGTSVANVSFLAPLILQHSYGTHGAYTMNITVNNEIHLAFMEIEVEVQTPITNFSAVSLNTGPEANIGKPGFGHDKTYFPCDFPVLFNTTMATGTNVTYYWDFSNGYEVTTTSPFINYTFEIPNLYTINITAWNVVSKDILQLTVRSQCMVKTINFTNDGPQKLGLRINFTVGIKQVGTESCFLVEIGDSKVFNYKTDDAITCEEECSKGVQEDRTFTGKNFSFDHTYSAVDNYPLLITGCNKVSKVNASGKAVTLDKPCDYPVVTIDSDAVGSSRENAVRYYRWKSIKIKNTVVVNCEASDKTNFTWIVKKRDVDSASFQTFPLIGNALSTSKKLTMEINPMEFSIDEYKLEFTCAMADVKGVEGTSEGYINVIPSDIEAAIAGGSTRAIGEGKEATIDASNTKDPDVPENENSPSDFQYCWFCAKQGSYDRELVKNCTVLPAFPLSPIPHDTANNSSNNETQSNSTVVDEDGCFGYSPGRLNASTPQISFNTLRMRLNSTYDVCVLAMKDTRRSVACTSILLVEGDPPIVHITCVTNCNKRIGPSNKMTLSGCATCETCTCQNTNYEWKILKGDSPSGPFQEVENVESILSTPKTGRTLVVKANSLEGGKTYTFRLEAWAQGTQTRGFSEYTREVNVPPKEGVCNITSKHADTPDLGFAFQDDFQITCKDWKDDTKLKYKVSTQSDADSPEIPVPAEAVLSPDAPYTSPWLTLSVGLESRGYRIDVFVRIQDEDGAITKYDLQVRVKMPQQSEAEKEALLANQKNNLKNLIAEGNPEAVLGAVGSLASAFLAPAASSGESSSSEQSSDSASSEPSEEEKQKQAELQEQLLDTILKVSEPSNPDQAVQIAGTLTAVGSSSEPSDSAKEKMADVLSNTMNVADKMNSEQLTEFSTSLVGTFGALLTPSSQSSGGSNSQSANSSSASPVQQTAMGSMNTILGLMCAQMVPGEAPNVIEGELVAMGAAVADQSQFTSMQIGSCTVEGIDGALDPNSSEPVQAQMTTFSTNPFGGQINGAIAQLVLRDGNGNVKNVSNLTTYMDIFIPDENGETTAETHTLEKHNADMLVINVNVTDNMSAIYIWAIPEHNNTQLVVLCRKYSKPTLQNYDFRQMVPKAPIPSNVTSNSSASNSSQANSSGPDNSKYLMFIDNDDLNQTAAGPWHCGFYYNGSINDTQDTPEEATYNITIVQMCCKYLNETTEEWEYDGCKPGPKTTVKLRHCRCNHLTSFASDFFVPPNKIDWSKVSLEELLKNPLVFSVVCGIFGLYFLLLIWARRADRKDLEKVGVAPLPDNDPRDTYMYEVVVYTGFVSNSGTSSEVRIVLTGGLDETTPRRLKDTEPGRRKFCRGNVDYFLLSVPQCLGKLKTLKIWHDNTGPTPSWYLLRVMVHDVQTEVKTWFICDRWLAVEEDDGLVERTLIPASKDELTSFNLLFSTEARKNLTDNHLWFSVVARPAKSNFTRVQRLSCCLSVLLSTMLANAMFYQVGAESSSGTSVHVGPFSFSIKQLSIGIISSLVVLPANILIVTFFRKARPKEAKEGLNKNQDPHGQSPKYEMEEVNATVTKEEEEVEEEEDDGKKKDKKKKKKTLPHCFVYIAYVLVFITCTVSATFTIFYGLTFGKEKSEGWISSMMISFWQDVLISQPLKVFAAAMFFAVVVKDPNKAEEENEQESNELNPDEEALHSQKKNSEEEKALRKIGFVDKPPDPAKLEAARKLKVKQKEMKIIIREVIQYVVFLCVLLVIAYGNRDPMAFTVTRAMRDMFDEATYSGNDGIEEVDDYRSYWSWVEETFIPTLMPRFWYGPFAMDEDDLEILNKESSKEEVDKQKSKKVKKTRIVVSNIETGFNVLYGYNEGFVADHSTAILVGTPRLRQLRIQKGKCKLIPFLSNIFDECNVAYDWDNEDSESYERRWEPFVSNKSTEGEEVEPSPWTYQSQWALKGTPYWGTYATYWGGGYVADFGDDRSKAEDLTTHLESNGWIDRYTRAIFAEFTIYNAQTNFFSVITLLSEILPTGGYYHHPKIQTLRLYRYVGPEMAFVMACEITYMAFLLYFLYKQVKKYRKERRDYFRDPWNYPELLVLCFSLSAIGLFFARLAITKYTIGNMLETPGKFVSFQYVAFLDEWVSATTAFAVFFSVLKFLRLLKFNRRVSLLIQTIKIASKPLMSFMMLFFVLFLAFCQFAYAVFGVDNEEYATFPTTLGSMMSMTLGSFDFHALTDSSRILGPMFFFGYVVSVFFVLMNVFIGILNDALNTVANDVSIQSNEHELLDFMLHSVKKAVGKQVGPAIKPAYKEPKNQFELNLDSIEEMSENVQYALRNICMEDIRQATWFEPENASKKKKIMMMMVLETDEDFTENDICDNIPLFDEVMKKHNERELLDKLICYREQKRLEEEASQADDQSDNSSDNEDESENDSDSEDDNQSVASDDSSKKPGHITLTVEAPDDEEIINEIEERYSPRPVSGMKLLDVSGSSNA</sequence>
<evidence type="ECO:0000256" key="9">
    <source>
        <dbReference type="ARBA" id="ARBA00023136"/>
    </source>
</evidence>
<feature type="domain" description="PKD" evidence="15">
    <location>
        <begin position="1320"/>
        <end position="1388"/>
    </location>
</feature>
<dbReference type="InterPro" id="IPR000434">
    <property type="entry name" value="PC1"/>
</dbReference>
<feature type="transmembrane region" description="Helical" evidence="13">
    <location>
        <begin position="3295"/>
        <end position="3317"/>
    </location>
</feature>
<feature type="compositionally biased region" description="Acidic residues" evidence="12">
    <location>
        <begin position="3354"/>
        <end position="3363"/>
    </location>
</feature>
<evidence type="ECO:0000256" key="11">
    <source>
        <dbReference type="PROSITE-ProRule" id="PRU00152"/>
    </source>
</evidence>
<feature type="domain" description="PKD" evidence="15">
    <location>
        <begin position="1499"/>
        <end position="1563"/>
    </location>
</feature>
<dbReference type="Pfam" id="PF12248">
    <property type="entry name" value="Methyltransf_FA"/>
    <property type="match status" value="1"/>
</dbReference>
<dbReference type="SUPFAM" id="SSF49899">
    <property type="entry name" value="Concanavalin A-like lectins/glucanases"/>
    <property type="match status" value="1"/>
</dbReference>
<dbReference type="Proteomes" id="UP001159405">
    <property type="component" value="Unassembled WGS sequence"/>
</dbReference>
<dbReference type="InterPro" id="IPR000601">
    <property type="entry name" value="PKD_dom"/>
</dbReference>
<feature type="domain" description="PKD" evidence="15">
    <location>
        <begin position="1884"/>
        <end position="1928"/>
    </location>
</feature>
<dbReference type="PROSITE" id="PS51448">
    <property type="entry name" value="P_TREFOIL_2"/>
    <property type="match status" value="1"/>
</dbReference>
<dbReference type="PROSITE" id="PS50095">
    <property type="entry name" value="PLAT"/>
    <property type="match status" value="1"/>
</dbReference>
<dbReference type="SMART" id="SM00089">
    <property type="entry name" value="PKD"/>
    <property type="match status" value="7"/>
</dbReference>
<evidence type="ECO:0000259" key="17">
    <source>
        <dbReference type="PROSITE" id="PS51212"/>
    </source>
</evidence>
<feature type="compositionally biased region" description="Acidic residues" evidence="12">
    <location>
        <begin position="4179"/>
        <end position="4207"/>
    </location>
</feature>
<dbReference type="InterPro" id="IPR035986">
    <property type="entry name" value="PKD_dom_sf"/>
</dbReference>
<dbReference type="SUPFAM" id="SSF49299">
    <property type="entry name" value="PKD domain"/>
    <property type="match status" value="7"/>
</dbReference>
<feature type="region of interest" description="Disordered" evidence="12">
    <location>
        <begin position="4178"/>
        <end position="4261"/>
    </location>
</feature>
<evidence type="ECO:0000259" key="14">
    <source>
        <dbReference type="PROSITE" id="PS50022"/>
    </source>
</evidence>
<feature type="compositionally biased region" description="Acidic residues" evidence="12">
    <location>
        <begin position="4228"/>
        <end position="4237"/>
    </location>
</feature>
<feature type="domain" description="PKD" evidence="15">
    <location>
        <begin position="1684"/>
        <end position="1740"/>
    </location>
</feature>
<feature type="domain" description="PKD" evidence="15">
    <location>
        <begin position="1781"/>
        <end position="1845"/>
    </location>
</feature>
<dbReference type="Pfam" id="PF01825">
    <property type="entry name" value="GPS"/>
    <property type="match status" value="1"/>
</dbReference>
<dbReference type="Pfam" id="PF01822">
    <property type="entry name" value="WSC"/>
    <property type="match status" value="1"/>
</dbReference>
<dbReference type="InterPro" id="IPR000519">
    <property type="entry name" value="P_trefoil_dom"/>
</dbReference>
<accession>A0ABN8Q4Q2</accession>
<keyword evidence="10" id="KW-0966">Cell projection</keyword>
<dbReference type="SMART" id="SM00231">
    <property type="entry name" value="FA58C"/>
    <property type="match status" value="1"/>
</dbReference>
<feature type="transmembrane region" description="Helical" evidence="13">
    <location>
        <begin position="3254"/>
        <end position="3275"/>
    </location>
</feature>
<gene>
    <name evidence="19" type="ORF">PLOB_00002136</name>
</gene>
<dbReference type="Gene3D" id="2.60.60.20">
    <property type="entry name" value="PLAT/LH2 domain"/>
    <property type="match status" value="1"/>
</dbReference>
<evidence type="ECO:0000313" key="20">
    <source>
        <dbReference type="Proteomes" id="UP001159405"/>
    </source>
</evidence>
<comment type="subcellular location">
    <subcellularLocation>
        <location evidence="2">Cell membrane</location>
        <topology evidence="2">Multi-pass membrane protein</topology>
    </subcellularLocation>
    <subcellularLocation>
        <location evidence="1">Cell projection</location>
        <location evidence="1">Cilium</location>
    </subcellularLocation>
</comment>
<feature type="transmembrane region" description="Helical" evidence="13">
    <location>
        <begin position="3950"/>
        <end position="3972"/>
    </location>
</feature>
<evidence type="ECO:0000259" key="16">
    <source>
        <dbReference type="PROSITE" id="PS50095"/>
    </source>
</evidence>
<feature type="region of interest" description="Disordered" evidence="12">
    <location>
        <begin position="3326"/>
        <end position="3370"/>
    </location>
</feature>
<dbReference type="SMART" id="SM00303">
    <property type="entry name" value="GPS"/>
    <property type="match status" value="1"/>
</dbReference>
<feature type="region of interest" description="Disordered" evidence="12">
    <location>
        <begin position="2909"/>
        <end position="2930"/>
    </location>
</feature>
<dbReference type="InterPro" id="IPR051223">
    <property type="entry name" value="Polycystin"/>
</dbReference>
<feature type="transmembrane region" description="Helical" evidence="13">
    <location>
        <begin position="3513"/>
        <end position="3534"/>
    </location>
</feature>
<comment type="caution">
    <text evidence="11">Lacks conserved residue(s) required for the propagation of feature annotation.</text>
</comment>
<evidence type="ECO:0000259" key="18">
    <source>
        <dbReference type="PROSITE" id="PS51448"/>
    </source>
</evidence>
<feature type="transmembrane region" description="Helical" evidence="13">
    <location>
        <begin position="3380"/>
        <end position="3403"/>
    </location>
</feature>
<dbReference type="Pfam" id="PF24135">
    <property type="entry name" value="DUF7402"/>
    <property type="match status" value="1"/>
</dbReference>
<feature type="region of interest" description="Disordered" evidence="12">
    <location>
        <begin position="2589"/>
        <end position="2617"/>
    </location>
</feature>
<evidence type="ECO:0000256" key="12">
    <source>
        <dbReference type="SAM" id="MobiDB-lite"/>
    </source>
</evidence>
<feature type="domain" description="F5/8 type C" evidence="14">
    <location>
        <begin position="567"/>
        <end position="715"/>
    </location>
</feature>
<keyword evidence="6" id="KW-0732">Signal</keyword>
<keyword evidence="7 13" id="KW-1133">Transmembrane helix</keyword>
<evidence type="ECO:0000256" key="5">
    <source>
        <dbReference type="ARBA" id="ARBA00022692"/>
    </source>
</evidence>
<dbReference type="InterPro" id="IPR055826">
    <property type="entry name" value="DUF7402"/>
</dbReference>
<feature type="domain" description="PKD" evidence="15">
    <location>
        <begin position="1422"/>
        <end position="1474"/>
    </location>
</feature>
<feature type="domain" description="WSC" evidence="17">
    <location>
        <begin position="718"/>
        <end position="807"/>
    </location>
</feature>
<dbReference type="Gene3D" id="2.60.120.200">
    <property type="match status" value="1"/>
</dbReference>
<comment type="caution">
    <text evidence="19">The sequence shown here is derived from an EMBL/GenBank/DDBJ whole genome shotgun (WGS) entry which is preliminary data.</text>
</comment>
<dbReference type="PROSITE" id="PS01285">
    <property type="entry name" value="FA58C_1"/>
    <property type="match status" value="1"/>
</dbReference>
<feature type="compositionally biased region" description="Acidic residues" evidence="12">
    <location>
        <begin position="3454"/>
        <end position="3467"/>
    </location>
</feature>
<proteinExistence type="inferred from homology"/>
<dbReference type="Pfam" id="PF00801">
    <property type="entry name" value="PKD"/>
    <property type="match status" value="4"/>
</dbReference>
<feature type="domain" description="P-type" evidence="18">
    <location>
        <begin position="525"/>
        <end position="564"/>
    </location>
</feature>
<feature type="region of interest" description="Disordered" evidence="12">
    <location>
        <begin position="3453"/>
        <end position="3481"/>
    </location>
</feature>
<dbReference type="SUPFAM" id="SSF49723">
    <property type="entry name" value="Lipase/lipooxygenase domain (PLAT/LH2 domain)"/>
    <property type="match status" value="1"/>
</dbReference>
<dbReference type="Gene3D" id="2.60.40.10">
    <property type="entry name" value="Immunoglobulins"/>
    <property type="match status" value="6"/>
</dbReference>
<feature type="transmembrane region" description="Helical" evidence="13">
    <location>
        <begin position="3861"/>
        <end position="3883"/>
    </location>
</feature>
<evidence type="ECO:0000256" key="2">
    <source>
        <dbReference type="ARBA" id="ARBA00004651"/>
    </source>
</evidence>
<dbReference type="EMBL" id="CALNXK010000107">
    <property type="protein sequence ID" value="CAH3157254.1"/>
    <property type="molecule type" value="Genomic_DNA"/>
</dbReference>
<feature type="transmembrane region" description="Helical" evidence="13">
    <location>
        <begin position="3423"/>
        <end position="3446"/>
    </location>
</feature>
<dbReference type="CDD" id="cd00057">
    <property type="entry name" value="FA58C"/>
    <property type="match status" value="1"/>
</dbReference>
<keyword evidence="20" id="KW-1185">Reference proteome</keyword>
<organism evidence="19 20">
    <name type="scientific">Porites lobata</name>
    <dbReference type="NCBI Taxonomy" id="104759"/>
    <lineage>
        <taxon>Eukaryota</taxon>
        <taxon>Metazoa</taxon>
        <taxon>Cnidaria</taxon>
        <taxon>Anthozoa</taxon>
        <taxon>Hexacorallia</taxon>
        <taxon>Scleractinia</taxon>
        <taxon>Fungiina</taxon>
        <taxon>Poritidae</taxon>
        <taxon>Porites</taxon>
    </lineage>
</organism>
<feature type="transmembrane region" description="Helical" evidence="13">
    <location>
        <begin position="3822"/>
        <end position="3841"/>
    </location>
</feature>
<feature type="transmembrane region" description="Helical" evidence="13">
    <location>
        <begin position="3910"/>
        <end position="3930"/>
    </location>
</feature>
<dbReference type="Pfam" id="PF08016">
    <property type="entry name" value="PKD_channel"/>
    <property type="match status" value="1"/>
</dbReference>
<feature type="domain" description="PLAT" evidence="16">
    <location>
        <begin position="3089"/>
        <end position="3208"/>
    </location>
</feature>
<protein>
    <recommendedName>
        <fullName evidence="21">PKD1</fullName>
    </recommendedName>
</protein>